<dbReference type="Proteomes" id="UP000321223">
    <property type="component" value="Unassembled WGS sequence"/>
</dbReference>
<keyword evidence="1" id="KW-0812">Transmembrane</keyword>
<feature type="transmembrane region" description="Helical" evidence="1">
    <location>
        <begin position="6"/>
        <end position="23"/>
    </location>
</feature>
<evidence type="ECO:0000313" key="3">
    <source>
        <dbReference type="Proteomes" id="UP000321223"/>
    </source>
</evidence>
<comment type="caution">
    <text evidence="2">The sequence shown here is derived from an EMBL/GenBank/DDBJ whole genome shotgun (WGS) entry which is preliminary data.</text>
</comment>
<proteinExistence type="predicted"/>
<evidence type="ECO:0000256" key="1">
    <source>
        <dbReference type="SAM" id="Phobius"/>
    </source>
</evidence>
<evidence type="ECO:0000313" key="2">
    <source>
        <dbReference type="EMBL" id="GCA93374.1"/>
    </source>
</evidence>
<dbReference type="EMBL" id="BHVU01000104">
    <property type="protein sequence ID" value="GCA93374.1"/>
    <property type="molecule type" value="Genomic_DNA"/>
</dbReference>
<dbReference type="AlphaFoldDB" id="A0A510PHU6"/>
<feature type="non-terminal residue" evidence="2">
    <location>
        <position position="1"/>
    </location>
</feature>
<keyword evidence="1" id="KW-0472">Membrane</keyword>
<keyword evidence="1" id="KW-1133">Transmembrane helix</keyword>
<gene>
    <name evidence="2" type="ORF">MAE30S32_20260</name>
</gene>
<accession>A0A510PHU6</accession>
<name>A0A510PHU6_MICAE</name>
<sequence length="36" mass="4116">KIPLTLSQFLLFVPLVYGILAALRQLKTDNNNHQHV</sequence>
<organism evidence="2 3">
    <name type="scientific">Microcystis aeruginosa 11-30S32</name>
    <dbReference type="NCBI Taxonomy" id="2358142"/>
    <lineage>
        <taxon>Bacteria</taxon>
        <taxon>Bacillati</taxon>
        <taxon>Cyanobacteriota</taxon>
        <taxon>Cyanophyceae</taxon>
        <taxon>Oscillatoriophycideae</taxon>
        <taxon>Chroococcales</taxon>
        <taxon>Microcystaceae</taxon>
        <taxon>Microcystis</taxon>
    </lineage>
</organism>
<protein>
    <submittedName>
        <fullName evidence="2">Uncharacterized protein</fullName>
    </submittedName>
</protein>
<reference evidence="2 3" key="1">
    <citation type="journal article" date="2019" name="Appl. Environ. Microbiol.">
        <title>Co-occurrence of broad and narrow host-range viruses infecting the toxic bloom-forming cyanobacterium Microcystis aeruginosa.</title>
        <authorList>
            <person name="Morimoto D."/>
            <person name="Tominaga K."/>
            <person name="Nishimura Y."/>
            <person name="Yoshida N."/>
            <person name="Kimura S."/>
            <person name="Sako Y."/>
            <person name="Yoshida T."/>
        </authorList>
    </citation>
    <scope>NUCLEOTIDE SEQUENCE [LARGE SCALE GENOMIC DNA]</scope>
    <source>
        <strain evidence="2 3">11-30S32</strain>
    </source>
</reference>